<dbReference type="Proteomes" id="UP000019222">
    <property type="component" value="Chromosome"/>
</dbReference>
<accession>W5XY93</accession>
<dbReference type="Gene3D" id="3.30.930.10">
    <property type="entry name" value="Bira Bifunctional Protein, Domain 2"/>
    <property type="match status" value="1"/>
</dbReference>
<dbReference type="HOGENOM" id="CLU_051096_5_0_11"/>
<dbReference type="CDD" id="cd16442">
    <property type="entry name" value="BPL"/>
    <property type="match status" value="1"/>
</dbReference>
<dbReference type="InterPro" id="IPR004143">
    <property type="entry name" value="BPL_LPL_catalytic"/>
</dbReference>
<dbReference type="KEGG" id="cvt:B843_02950"/>
<dbReference type="Gene3D" id="2.30.30.100">
    <property type="match status" value="1"/>
</dbReference>
<evidence type="ECO:0000313" key="5">
    <source>
        <dbReference type="EMBL" id="AHI21981.1"/>
    </source>
</evidence>
<dbReference type="EMBL" id="CP004353">
    <property type="protein sequence ID" value="AHI21981.1"/>
    <property type="molecule type" value="Genomic_DNA"/>
</dbReference>
<dbReference type="STRING" id="1224164.B843_02950"/>
<keyword evidence="1 5" id="KW-0436">Ligase</keyword>
<evidence type="ECO:0000256" key="1">
    <source>
        <dbReference type="ARBA" id="ARBA00022598"/>
    </source>
</evidence>
<dbReference type="SUPFAM" id="SSF55681">
    <property type="entry name" value="Class II aaRS and biotin synthetases"/>
    <property type="match status" value="1"/>
</dbReference>
<sequence length="274" mass="29961">MSFMTDHLDPRTPLDVAFLRRELVERGPYNQLQHSEETGSTNTDLVAAGHEGAPAWTVFLTEHQVSGRGRMGRRFEAPAGSQLTLSVLIRPPASSVARLGTMSLATGLALVDAVGRETGVGMKWPNDLVHDGRKLCGILAEAVDLGQNPAVVIGLGLNTSLREGELPVAHASSLELEGIPYERNELAVRVLLSLHQRLTQWEQDSPELMRDYLEVCVTLGQEVRAILPGDKELLGTATAVNDEGHLIITDEAGKDHEMAVGDIIHLRQKDQWKY</sequence>
<dbReference type="AlphaFoldDB" id="W5XY93"/>
<dbReference type="GO" id="GO:0004077">
    <property type="term" value="F:biotin--[biotin carboxyl-carrier protein] ligase activity"/>
    <property type="evidence" value="ECO:0007669"/>
    <property type="project" value="UniProtKB-EC"/>
</dbReference>
<dbReference type="eggNOG" id="COG0340">
    <property type="taxonomic scope" value="Bacteria"/>
</dbReference>
<dbReference type="Pfam" id="PF03099">
    <property type="entry name" value="BPL_LplA_LipB"/>
    <property type="match status" value="1"/>
</dbReference>
<dbReference type="NCBIfam" id="TIGR00121">
    <property type="entry name" value="birA_ligase"/>
    <property type="match status" value="1"/>
</dbReference>
<dbReference type="PROSITE" id="PS51733">
    <property type="entry name" value="BPL_LPL_CATALYTIC"/>
    <property type="match status" value="1"/>
</dbReference>
<dbReference type="InterPro" id="IPR003142">
    <property type="entry name" value="BPL_C"/>
</dbReference>
<evidence type="ECO:0000313" key="6">
    <source>
        <dbReference type="Proteomes" id="UP000019222"/>
    </source>
</evidence>
<evidence type="ECO:0000256" key="3">
    <source>
        <dbReference type="ARBA" id="ARBA00024227"/>
    </source>
</evidence>
<dbReference type="Pfam" id="PF02237">
    <property type="entry name" value="BPL_C"/>
    <property type="match status" value="1"/>
</dbReference>
<dbReference type="GO" id="GO:0005737">
    <property type="term" value="C:cytoplasm"/>
    <property type="evidence" value="ECO:0007669"/>
    <property type="project" value="TreeGrafter"/>
</dbReference>
<evidence type="ECO:0000259" key="4">
    <source>
        <dbReference type="PROSITE" id="PS51733"/>
    </source>
</evidence>
<proteinExistence type="predicted"/>
<dbReference type="PATRIC" id="fig|1224164.3.peg.584"/>
<keyword evidence="2" id="KW-0092">Biotin</keyword>
<protein>
    <recommendedName>
        <fullName evidence="3">biotin--[biotin carboxyl-carrier protein] ligase</fullName>
        <ecNumber evidence="3">6.3.4.15</ecNumber>
    </recommendedName>
</protein>
<name>W5XY93_9CORY</name>
<keyword evidence="6" id="KW-1185">Reference proteome</keyword>
<dbReference type="PANTHER" id="PTHR12835:SF5">
    <property type="entry name" value="BIOTIN--PROTEIN LIGASE"/>
    <property type="match status" value="1"/>
</dbReference>
<gene>
    <name evidence="5" type="ORF">B843_02950</name>
</gene>
<dbReference type="PANTHER" id="PTHR12835">
    <property type="entry name" value="BIOTIN PROTEIN LIGASE"/>
    <property type="match status" value="1"/>
</dbReference>
<dbReference type="InterPro" id="IPR004408">
    <property type="entry name" value="Biotin_CoA_COase_ligase"/>
</dbReference>
<dbReference type="InterPro" id="IPR045864">
    <property type="entry name" value="aa-tRNA-synth_II/BPL/LPL"/>
</dbReference>
<reference evidence="5 6" key="1">
    <citation type="submission" date="2013-02" db="EMBL/GenBank/DDBJ databases">
        <title>The complete genome sequence of Corynebacterium vitaeruminis DSM 20294.</title>
        <authorList>
            <person name="Ruckert C."/>
            <person name="Albersmeier A."/>
            <person name="Kalinowski J."/>
        </authorList>
    </citation>
    <scope>NUCLEOTIDE SEQUENCE [LARGE SCALE GENOMIC DNA]</scope>
    <source>
        <strain evidence="6">ATCC 10234</strain>
    </source>
</reference>
<feature type="domain" description="BPL/LPL catalytic" evidence="4">
    <location>
        <begin position="27"/>
        <end position="202"/>
    </location>
</feature>
<evidence type="ECO:0000256" key="2">
    <source>
        <dbReference type="ARBA" id="ARBA00023267"/>
    </source>
</evidence>
<organism evidence="5 6">
    <name type="scientific">Corynebacterium vitaeruminis DSM 20294</name>
    <dbReference type="NCBI Taxonomy" id="1224164"/>
    <lineage>
        <taxon>Bacteria</taxon>
        <taxon>Bacillati</taxon>
        <taxon>Actinomycetota</taxon>
        <taxon>Actinomycetes</taxon>
        <taxon>Mycobacteriales</taxon>
        <taxon>Corynebacteriaceae</taxon>
        <taxon>Corynebacterium</taxon>
    </lineage>
</organism>
<dbReference type="EC" id="6.3.4.15" evidence="3"/>